<dbReference type="InterPro" id="IPR035440">
    <property type="entry name" value="4HB_MCP_dom_sf"/>
</dbReference>
<organism evidence="1">
    <name type="scientific">Billgrantia gudaonensis</name>
    <dbReference type="NCBI Taxonomy" id="376427"/>
    <lineage>
        <taxon>Bacteria</taxon>
        <taxon>Pseudomonadati</taxon>
        <taxon>Pseudomonadota</taxon>
        <taxon>Gammaproteobacteria</taxon>
        <taxon>Oceanospirillales</taxon>
        <taxon>Halomonadaceae</taxon>
        <taxon>Billgrantia</taxon>
    </lineage>
</organism>
<accession>A0A432JJC2</accession>
<evidence type="ECO:0000313" key="1">
    <source>
        <dbReference type="EMBL" id="RUA22658.1"/>
    </source>
</evidence>
<dbReference type="SUPFAM" id="SSF47170">
    <property type="entry name" value="Aspartate receptor, ligand-binding domain"/>
    <property type="match status" value="1"/>
</dbReference>
<dbReference type="EMBL" id="RXHI01000012">
    <property type="protein sequence ID" value="RUA22658.1"/>
    <property type="molecule type" value="Genomic_DNA"/>
</dbReference>
<dbReference type="AlphaFoldDB" id="A0A432JJC2"/>
<name>A0A432JJC2_9GAMM</name>
<comment type="caution">
    <text evidence="1">The sequence shown here is derived from an EMBL/GenBank/DDBJ whole genome shotgun (WGS) entry which is preliminary data.</text>
</comment>
<protein>
    <submittedName>
        <fullName evidence="1">Uncharacterized protein</fullName>
    </submittedName>
</protein>
<reference evidence="1" key="1">
    <citation type="submission" date="2018-12" db="EMBL/GenBank/DDBJ databases">
        <authorList>
            <person name="Jadhav K."/>
            <person name="Kushwaha B."/>
            <person name="Jadhav I."/>
        </authorList>
    </citation>
    <scope>NUCLEOTIDE SEQUENCE [LARGE SCALE GENOMIC DNA]</scope>
    <source>
        <strain evidence="1">SBS 10</strain>
    </source>
</reference>
<gene>
    <name evidence="1" type="ORF">DSL92_04715</name>
</gene>
<dbReference type="Gene3D" id="1.20.120.30">
    <property type="entry name" value="Aspartate receptor, ligand-binding domain"/>
    <property type="match status" value="1"/>
</dbReference>
<sequence length="136" mass="15551">MTSMRAYNDLLRARVEMDRAAELLRTPAFDRPGPIIESADALLDDANRAFQRFLEAFLPSSRRWSRRWKSASARCMTTICACSWVCCRMLTSPAIFPTVRVTQSSERFIETIDAFFARNQQLGQHLAERFDGPRAG</sequence>
<proteinExistence type="predicted"/>